<feature type="region of interest" description="Disordered" evidence="1">
    <location>
        <begin position="58"/>
        <end position="77"/>
    </location>
</feature>
<feature type="region of interest" description="Disordered" evidence="1">
    <location>
        <begin position="1"/>
        <end position="30"/>
    </location>
</feature>
<evidence type="ECO:0000256" key="1">
    <source>
        <dbReference type="SAM" id="MobiDB-lite"/>
    </source>
</evidence>
<dbReference type="RefSeq" id="WP_317979370.1">
    <property type="nucleotide sequence ID" value="NZ_BTCL01000004.1"/>
</dbReference>
<evidence type="ECO:0000313" key="2">
    <source>
        <dbReference type="EMBL" id="GMK44356.1"/>
    </source>
</evidence>
<dbReference type="EMBL" id="BTCL01000004">
    <property type="protein sequence ID" value="GMK44356.1"/>
    <property type="molecule type" value="Genomic_DNA"/>
</dbReference>
<reference evidence="2 3" key="1">
    <citation type="submission" date="2023-05" db="EMBL/GenBank/DDBJ databases">
        <title>Draft genome of Paenibacillus sp. CCS26.</title>
        <authorList>
            <person name="Akita H."/>
            <person name="Shinto Y."/>
            <person name="Kimura Z."/>
        </authorList>
    </citation>
    <scope>NUCLEOTIDE SEQUENCE [LARGE SCALE GENOMIC DNA]</scope>
    <source>
        <strain evidence="2 3">CCS26</strain>
    </source>
</reference>
<feature type="compositionally biased region" description="Basic and acidic residues" evidence="1">
    <location>
        <begin position="12"/>
        <end position="30"/>
    </location>
</feature>
<feature type="compositionally biased region" description="Basic and acidic residues" evidence="1">
    <location>
        <begin position="68"/>
        <end position="77"/>
    </location>
</feature>
<proteinExistence type="predicted"/>
<comment type="caution">
    <text evidence="2">The sequence shown here is derived from an EMBL/GenBank/DDBJ whole genome shotgun (WGS) entry which is preliminary data.</text>
</comment>
<protein>
    <submittedName>
        <fullName evidence="2">Uncharacterized protein</fullName>
    </submittedName>
</protein>
<evidence type="ECO:0000313" key="3">
    <source>
        <dbReference type="Proteomes" id="UP001285921"/>
    </source>
</evidence>
<organism evidence="2 3">
    <name type="scientific">Paenibacillus glycanilyticus</name>
    <dbReference type="NCBI Taxonomy" id="126569"/>
    <lineage>
        <taxon>Bacteria</taxon>
        <taxon>Bacillati</taxon>
        <taxon>Bacillota</taxon>
        <taxon>Bacilli</taxon>
        <taxon>Bacillales</taxon>
        <taxon>Paenibacillaceae</taxon>
        <taxon>Paenibacillus</taxon>
    </lineage>
</organism>
<dbReference type="Proteomes" id="UP001285921">
    <property type="component" value="Unassembled WGS sequence"/>
</dbReference>
<keyword evidence="3" id="KW-1185">Reference proteome</keyword>
<gene>
    <name evidence="2" type="ORF">PghCCS26_14840</name>
</gene>
<sequence>MESKSQNEPTEIESRFHKNMELDSDVNEDRGRELQLDASFEEWYRDIGHWEEQKLEMTQAPESNVFDDAAHLDREQE</sequence>
<name>A0ABQ6NGY7_9BACL</name>
<accession>A0ABQ6NGY7</accession>